<evidence type="ECO:0000259" key="8">
    <source>
        <dbReference type="Pfam" id="PF12340"/>
    </source>
</evidence>
<evidence type="ECO:0000259" key="9">
    <source>
        <dbReference type="Pfam" id="PF12359"/>
    </source>
</evidence>
<protein>
    <recommendedName>
        <fullName evidence="2">ubiquitinyl hydrolase 1</fullName>
        <ecNumber evidence="2">3.4.19.12</ecNumber>
    </recommendedName>
</protein>
<sequence length="1907" mass="218050">MLLDINYNIHRALSKALAPIEASDYIVATFDHGSGLIDINLPRYDVQFFINSDNKIESRTLRNWRIDENQGMGTFLGLENFLKLKNDTIGSGRESILVPFGRIKTRTASSEVPSNISIDPGEENRSYTIFNIDRVLNRVLDDGSLKARYTRLYLHAVSSGILPDPLTGRTGIEEALDGLQNAASFSFQNLESDEMLILNQIASLAPRRDFYPSHLREMQATQWKDNLPTWVQNEQFYYLVKDISKDWKSRQFLIEGSKEHELTPIGSEELLQRARNRHSAFYSGDPFYWHRTRSSSTHSLRHDIGKSETLVQNMAKSSFEWSSSQDLKSDFSEFFENSSRLAGGNNSFELTYCPEWVDIDPVTEWCSLYELCRTWPSRNCQARFPLLFILSFYVYRDELNQNLLKSLLAVAASGSFSSFRVPPYDFFQPNLGDKPTQAYVRSTLANHTVSFRESTYIDLSRHFNECDDDYYDRRRADYDAALKRQLDTATDSLIAQWPTMRPKISLTLDTSLLKSTLSMPRIVDRFEACYKNVKLFQHFSSVDSTLRQLHSYDLELKSFDITTLSTTISAPHVQTRRARRLKCNTAFSLSSLINRRSPPEDHDVRPELSFASNPTGTGSSLKIGIETVKSIANRLCKSNEDFAHKYANDLLDSVNALSYSDSPETWEEMVATTEVLDRYQADTQANVEGIYNKISGALSPISKSEESLWFAGLWPTISKIDILQQLRLSNRGGLTTEWTKAMVDLGKAITWQQRAERLSQLHRDSLKQEFQREAQNEGRQNWDANECLDWLLLEIDSGMMIRPVQAEIGLKMMDDTENQNAVMQLNMGEGKSAIILPAAVAALADSRKLVRSIVLKPLATQMFQILVQRLSGICNRKIYFLPFSRGLSLSVSSVEAIRALYQKCMEEGSILLTLPEHLLSFKLMGWEKTINGNITLSKPLLNTQNWLDKHTRDVLDESDEILHIRYQLIYTMGQQHTLEGNSDRWTTIQELLDLLQARVNDWLAREPRAVEVISMDAPRFPHVRIIDKSKGSEFLNELAKEICLDNDDSVPSISSKLKLLDPKQRELAFRFISAKDISVEEQDKLLTACSSLKTQLLVLRGLIAYGVLLFLLRDKRYRVDYGLDLISRRSKLAVPYRAKDQPAVKAEFGHPEVVLTLTCLTYYYGGLEDAELQSCFDILFKTDDPDLTYERWTKRHPNTPISLSKLQGLNFLDQGQVAQIYNFFRFNKDVIDFFLSELVFPREAKGFPHKLSTSGWDIAESKRNNTTGFSGTNDNRHLLPTSIKQLDLPQQLHTNSLVLTNILREENNTIIKAQSSKDKAVEILTLTVEQSPKIQVLLDVGAAILELNNKQVAAKWLELENPSHIEGAVFFGQDDELLVMRRDKKIESFRTSALSQQLDKVLVYLDEAHTRGTDLKLPVGTRAIVTLGPNLAKDKFVQGCMRMRKLGKGHTLAFISSPDIYAQIQKEARKSEAQEVNVSDVLLWTMLESCRQIQHGFSTWADQGFKYQRRRAAKSVFSHNKNKLKLEKGILEVESRPLIKMYGVRDGEDDAQDEEEEDEDEDEDEDVEEADEKDIEEDDEEDGEEDDEECDEKDAEGELSPDVHAQTIQNRLDEFNIKQSTSIGVQEEQEREVNHEVEEERSIERPLPATALKHTLHPAVSQLVQTGNFEPNPTVFKRAFNIFAQTSCRNLLEISAWSSDLYVTKDFAETVERRPGESIDDYLRPVRWIVYTGEGGPLVIISPWEANQLMPKFRDSKVSRLHCYAPKVSRNMQTFEFLDFCPVPSAEKYDLEFMMDSDIRIQLNTFAGQLFFNDMQYYQDLQRFLGMSSINISEELKRGNDGWMSKSDFEEFARRILAMAGQTGSFSRNPAPFLAEITRMRRKGQGFSSTHLGMLLNTRILKAKDFE</sequence>
<feature type="region of interest" description="Disordered" evidence="7">
    <location>
        <begin position="1621"/>
        <end position="1643"/>
    </location>
</feature>
<dbReference type="InterPro" id="IPR051346">
    <property type="entry name" value="OTU_Deubiquitinase"/>
</dbReference>
<proteinExistence type="predicted"/>
<evidence type="ECO:0000256" key="6">
    <source>
        <dbReference type="ARBA" id="ARBA00022807"/>
    </source>
</evidence>
<keyword evidence="3" id="KW-0645">Protease</keyword>
<evidence type="ECO:0000256" key="4">
    <source>
        <dbReference type="ARBA" id="ARBA00022786"/>
    </source>
</evidence>
<dbReference type="InterPro" id="IPR022099">
    <property type="entry name" value="DUF3638"/>
</dbReference>
<reference evidence="11" key="2">
    <citation type="submission" date="2013-04" db="EMBL/GenBank/DDBJ databases">
        <title>Genomic mechanisms accounting for the adaptation to parasitism in nematode-trapping fungi.</title>
        <authorList>
            <person name="Ahren D.G."/>
        </authorList>
    </citation>
    <scope>NUCLEOTIDE SEQUENCE [LARGE SCALE GENOMIC DNA]</scope>
    <source>
        <strain evidence="11">CBS 200.50</strain>
    </source>
</reference>
<feature type="domain" description="DUF3645" evidence="9">
    <location>
        <begin position="1128"/>
        <end position="1158"/>
    </location>
</feature>
<dbReference type="OrthoDB" id="3182339at2759"/>
<dbReference type="HOGENOM" id="CLU_000211_2_0_1"/>
<comment type="caution">
    <text evidence="10">The sequence shown here is derived from an EMBL/GenBank/DDBJ whole genome shotgun (WGS) entry which is preliminary data.</text>
</comment>
<keyword evidence="4" id="KW-0833">Ubl conjugation pathway</keyword>
<keyword evidence="5" id="KW-0378">Hydrolase</keyword>
<evidence type="ECO:0000256" key="2">
    <source>
        <dbReference type="ARBA" id="ARBA00012759"/>
    </source>
</evidence>
<dbReference type="Pfam" id="PF12359">
    <property type="entry name" value="DUF3645"/>
    <property type="match status" value="1"/>
</dbReference>
<keyword evidence="6" id="KW-0788">Thiol protease</keyword>
<evidence type="ECO:0000256" key="7">
    <source>
        <dbReference type="SAM" id="MobiDB-lite"/>
    </source>
</evidence>
<dbReference type="Proteomes" id="UP000015100">
    <property type="component" value="Unassembled WGS sequence"/>
</dbReference>
<dbReference type="eggNOG" id="ENOG502QUFK">
    <property type="taxonomic scope" value="Eukaryota"/>
</dbReference>
<comment type="catalytic activity">
    <reaction evidence="1">
        <text>Thiol-dependent hydrolysis of ester, thioester, amide, peptide and isopeptide bonds formed by the C-terminal Gly of ubiquitin (a 76-residue protein attached to proteins as an intracellular targeting signal).</text>
        <dbReference type="EC" id="3.4.19.12"/>
    </reaction>
</comment>
<dbReference type="InterPro" id="IPR027417">
    <property type="entry name" value="P-loop_NTPase"/>
</dbReference>
<feature type="compositionally biased region" description="Acidic residues" evidence="7">
    <location>
        <begin position="1547"/>
        <end position="1599"/>
    </location>
</feature>
<evidence type="ECO:0000256" key="5">
    <source>
        <dbReference type="ARBA" id="ARBA00022801"/>
    </source>
</evidence>
<gene>
    <name evidence="10" type="ORF">H072_529</name>
</gene>
<evidence type="ECO:0000313" key="11">
    <source>
        <dbReference type="Proteomes" id="UP000015100"/>
    </source>
</evidence>
<evidence type="ECO:0000256" key="3">
    <source>
        <dbReference type="ARBA" id="ARBA00022670"/>
    </source>
</evidence>
<evidence type="ECO:0000256" key="1">
    <source>
        <dbReference type="ARBA" id="ARBA00000707"/>
    </source>
</evidence>
<dbReference type="GO" id="GO:0004843">
    <property type="term" value="F:cysteine-type deubiquitinase activity"/>
    <property type="evidence" value="ECO:0007669"/>
    <property type="project" value="UniProtKB-EC"/>
</dbReference>
<dbReference type="GO" id="GO:0006508">
    <property type="term" value="P:proteolysis"/>
    <property type="evidence" value="ECO:0007669"/>
    <property type="project" value="UniProtKB-KW"/>
</dbReference>
<feature type="compositionally biased region" description="Basic and acidic residues" evidence="7">
    <location>
        <begin position="1631"/>
        <end position="1643"/>
    </location>
</feature>
<dbReference type="EMBL" id="AQGS01000014">
    <property type="protein sequence ID" value="EPS45484.1"/>
    <property type="molecule type" value="Genomic_DNA"/>
</dbReference>
<dbReference type="EC" id="3.4.19.12" evidence="2"/>
<evidence type="ECO:0000313" key="10">
    <source>
        <dbReference type="EMBL" id="EPS45484.1"/>
    </source>
</evidence>
<dbReference type="PANTHER" id="PTHR13367:SF34">
    <property type="match status" value="1"/>
</dbReference>
<feature type="region of interest" description="Disordered" evidence="7">
    <location>
        <begin position="1541"/>
        <end position="1602"/>
    </location>
</feature>
<feature type="domain" description="DUF3638" evidence="8">
    <location>
        <begin position="780"/>
        <end position="1000"/>
    </location>
</feature>
<organism evidence="10 11">
    <name type="scientific">Dactylellina haptotyla (strain CBS 200.50)</name>
    <name type="common">Nematode-trapping fungus</name>
    <name type="synonym">Monacrosporium haptotylum</name>
    <dbReference type="NCBI Taxonomy" id="1284197"/>
    <lineage>
        <taxon>Eukaryota</taxon>
        <taxon>Fungi</taxon>
        <taxon>Dikarya</taxon>
        <taxon>Ascomycota</taxon>
        <taxon>Pezizomycotina</taxon>
        <taxon>Orbiliomycetes</taxon>
        <taxon>Orbiliales</taxon>
        <taxon>Orbiliaceae</taxon>
        <taxon>Dactylellina</taxon>
    </lineage>
</organism>
<dbReference type="PANTHER" id="PTHR13367">
    <property type="entry name" value="UBIQUITIN THIOESTERASE"/>
    <property type="match status" value="1"/>
</dbReference>
<accession>S8ARK3</accession>
<keyword evidence="11" id="KW-1185">Reference proteome</keyword>
<reference evidence="10 11" key="1">
    <citation type="journal article" date="2013" name="PLoS Genet.">
        <title>Genomic mechanisms accounting for the adaptation to parasitism in nematode-trapping fungi.</title>
        <authorList>
            <person name="Meerupati T."/>
            <person name="Andersson K.M."/>
            <person name="Friman E."/>
            <person name="Kumar D."/>
            <person name="Tunlid A."/>
            <person name="Ahren D."/>
        </authorList>
    </citation>
    <scope>NUCLEOTIDE SEQUENCE [LARGE SCALE GENOMIC DNA]</scope>
    <source>
        <strain evidence="10 11">CBS 200.50</strain>
    </source>
</reference>
<dbReference type="SUPFAM" id="SSF52540">
    <property type="entry name" value="P-loop containing nucleoside triphosphate hydrolases"/>
    <property type="match status" value="1"/>
</dbReference>
<dbReference type="Pfam" id="PF12340">
    <property type="entry name" value="DUF3638"/>
    <property type="match status" value="1"/>
</dbReference>
<name>S8ARK3_DACHA</name>
<dbReference type="InterPro" id="IPR022105">
    <property type="entry name" value="DUF3645"/>
</dbReference>